<dbReference type="OrthoDB" id="5342924at2759"/>
<dbReference type="Proteomes" id="UP000277580">
    <property type="component" value="Unassembled WGS sequence"/>
</dbReference>
<evidence type="ECO:0000256" key="1">
    <source>
        <dbReference type="SAM" id="Phobius"/>
    </source>
</evidence>
<dbReference type="AlphaFoldDB" id="A0A3N4KAL1"/>
<organism evidence="2 3">
    <name type="scientific">Morchella conica CCBAS932</name>
    <dbReference type="NCBI Taxonomy" id="1392247"/>
    <lineage>
        <taxon>Eukaryota</taxon>
        <taxon>Fungi</taxon>
        <taxon>Dikarya</taxon>
        <taxon>Ascomycota</taxon>
        <taxon>Pezizomycotina</taxon>
        <taxon>Pezizomycetes</taxon>
        <taxon>Pezizales</taxon>
        <taxon>Morchellaceae</taxon>
        <taxon>Morchella</taxon>
    </lineage>
</organism>
<sequence>MGHSTAQVPVGVQTQLPIFRTFHHNVIWHLWTVLSVATAVVLIYLNFIGHVIGPELGRTKIETKAVLNILLFVAKAHEIAIVLSLANLARQLIQSSLISKKGTILALVGAEQVTATPSVLISNGYRSALKYGLRYFSGPSRNESKTVRSRRRAVLIITGFLLIAAVLCATVGPSSAVLMIPAQHWYLQQTLTQDKIIEDWNQSSIYTFDTGIVRPGHPYIFLSPLDVNGSSTYRSTMYWNDTGTHWQNVGSGTGSESVNPELYVQDLPQVTHIFDVFSHRLSVNSSTTATLDRPLKVDSEWNGGTRFETLMYDDVAYAGQGNITYRPSRKNNASPTHFVTTITAVTSTAVCRRVQRLSCDSQPTTPITDPTTATEWCFQAPTTEDFYGNKLFTNKDLLLLVDYPQNASGQRETDEPETWLPRFHITEGPGLPSHSDFTDSILFVFEFAEDLIVCSNKASLTSATATLAGQVYDVYQAEYHPNLVYEYANKSTFEKTSPNFTFRKGWLDYEHSLGEYGVPSNASTSKANMTRSDRGVTKSEDFRLWAERLVNSTNNRRLPIWQPLATGLTPKELKRKNDQLAGNDMALLTDLIEASTVEVVVGGPWITVLSLLDRSLSQYVLKHDDYSYRDKNSSVPKELFAPDSLIENIEDYRYFVYSSVRVQHFLYGYMVVGITGILAIAVLMTYMVVACCGSIWQLSWGGDVIIAWGSVPEYLLLGESTASELGRLGYADVGGRDKTRYECGVRVDRAADGDYYGIKLGDVEVSEVQVK</sequence>
<keyword evidence="1" id="KW-1133">Transmembrane helix</keyword>
<evidence type="ECO:0000313" key="2">
    <source>
        <dbReference type="EMBL" id="RPB07536.1"/>
    </source>
</evidence>
<reference evidence="2 3" key="1">
    <citation type="journal article" date="2018" name="Nat. Ecol. Evol.">
        <title>Pezizomycetes genomes reveal the molecular basis of ectomycorrhizal truffle lifestyle.</title>
        <authorList>
            <person name="Murat C."/>
            <person name="Payen T."/>
            <person name="Noel B."/>
            <person name="Kuo A."/>
            <person name="Morin E."/>
            <person name="Chen J."/>
            <person name="Kohler A."/>
            <person name="Krizsan K."/>
            <person name="Balestrini R."/>
            <person name="Da Silva C."/>
            <person name="Montanini B."/>
            <person name="Hainaut M."/>
            <person name="Levati E."/>
            <person name="Barry K.W."/>
            <person name="Belfiori B."/>
            <person name="Cichocki N."/>
            <person name="Clum A."/>
            <person name="Dockter R.B."/>
            <person name="Fauchery L."/>
            <person name="Guy J."/>
            <person name="Iotti M."/>
            <person name="Le Tacon F."/>
            <person name="Lindquist E.A."/>
            <person name="Lipzen A."/>
            <person name="Malagnac F."/>
            <person name="Mello A."/>
            <person name="Molinier V."/>
            <person name="Miyauchi S."/>
            <person name="Poulain J."/>
            <person name="Riccioni C."/>
            <person name="Rubini A."/>
            <person name="Sitrit Y."/>
            <person name="Splivallo R."/>
            <person name="Traeger S."/>
            <person name="Wang M."/>
            <person name="Zifcakova L."/>
            <person name="Wipf D."/>
            <person name="Zambonelli A."/>
            <person name="Paolocci F."/>
            <person name="Nowrousian M."/>
            <person name="Ottonello S."/>
            <person name="Baldrian P."/>
            <person name="Spatafora J.W."/>
            <person name="Henrissat B."/>
            <person name="Nagy L.G."/>
            <person name="Aury J.M."/>
            <person name="Wincker P."/>
            <person name="Grigoriev I.V."/>
            <person name="Bonfante P."/>
            <person name="Martin F.M."/>
        </authorList>
    </citation>
    <scope>NUCLEOTIDE SEQUENCE [LARGE SCALE GENOMIC DNA]</scope>
    <source>
        <strain evidence="2 3">CCBAS932</strain>
    </source>
</reference>
<keyword evidence="1" id="KW-0812">Transmembrane</keyword>
<protein>
    <submittedName>
        <fullName evidence="2">Uncharacterized protein</fullName>
    </submittedName>
</protein>
<feature type="transmembrane region" description="Helical" evidence="1">
    <location>
        <begin position="26"/>
        <end position="45"/>
    </location>
</feature>
<name>A0A3N4KAL1_9PEZI</name>
<keyword evidence="1" id="KW-0472">Membrane</keyword>
<keyword evidence="3" id="KW-1185">Reference proteome</keyword>
<feature type="transmembrane region" description="Helical" evidence="1">
    <location>
        <begin position="153"/>
        <end position="172"/>
    </location>
</feature>
<evidence type="ECO:0000313" key="3">
    <source>
        <dbReference type="Proteomes" id="UP000277580"/>
    </source>
</evidence>
<proteinExistence type="predicted"/>
<gene>
    <name evidence="2" type="ORF">P167DRAFT_609393</name>
</gene>
<dbReference type="EMBL" id="ML119180">
    <property type="protein sequence ID" value="RPB07536.1"/>
    <property type="molecule type" value="Genomic_DNA"/>
</dbReference>
<dbReference type="InParanoid" id="A0A3N4KAL1"/>
<accession>A0A3N4KAL1</accession>
<feature type="transmembrane region" description="Helical" evidence="1">
    <location>
        <begin position="666"/>
        <end position="689"/>
    </location>
</feature>
<feature type="transmembrane region" description="Helical" evidence="1">
    <location>
        <begin position="65"/>
        <end position="89"/>
    </location>
</feature>